<sequence length="95" mass="10072">MDRAPETGVTTFDSNGDGNQLDMSLTTFSTVSNAVDTEVRRAKNLQVPSAGSHITLHRPSGAPNKVRIVDLVSIFKSFVGPTPVNVIVIGPLDPV</sequence>
<protein>
    <submittedName>
        <fullName evidence="1">Uncharacterized protein</fullName>
    </submittedName>
</protein>
<evidence type="ECO:0000313" key="1">
    <source>
        <dbReference type="EMBL" id="PON44144.1"/>
    </source>
</evidence>
<comment type="caution">
    <text evidence="1">The sequence shown here is derived from an EMBL/GenBank/DDBJ whole genome shotgun (WGS) entry which is preliminary data.</text>
</comment>
<name>A0A2P5B5R8_PARAD</name>
<evidence type="ECO:0000313" key="2">
    <source>
        <dbReference type="Proteomes" id="UP000237105"/>
    </source>
</evidence>
<proteinExistence type="predicted"/>
<accession>A0A2P5B5R8</accession>
<reference evidence="2" key="1">
    <citation type="submission" date="2016-06" db="EMBL/GenBank/DDBJ databases">
        <title>Parallel loss of symbiosis genes in relatives of nitrogen-fixing non-legume Parasponia.</title>
        <authorList>
            <person name="Van Velzen R."/>
            <person name="Holmer R."/>
            <person name="Bu F."/>
            <person name="Rutten L."/>
            <person name="Van Zeijl A."/>
            <person name="Liu W."/>
            <person name="Santuari L."/>
            <person name="Cao Q."/>
            <person name="Sharma T."/>
            <person name="Shen D."/>
            <person name="Roswanjaya Y."/>
            <person name="Wardhani T."/>
            <person name="Kalhor M.S."/>
            <person name="Jansen J."/>
            <person name="Van den Hoogen J."/>
            <person name="Gungor B."/>
            <person name="Hartog M."/>
            <person name="Hontelez J."/>
            <person name="Verver J."/>
            <person name="Yang W.-C."/>
            <person name="Schijlen E."/>
            <person name="Repin R."/>
            <person name="Schilthuizen M."/>
            <person name="Schranz E."/>
            <person name="Heidstra R."/>
            <person name="Miyata K."/>
            <person name="Fedorova E."/>
            <person name="Kohlen W."/>
            <person name="Bisseling T."/>
            <person name="Smit S."/>
            <person name="Geurts R."/>
        </authorList>
    </citation>
    <scope>NUCLEOTIDE SEQUENCE [LARGE SCALE GENOMIC DNA]</scope>
    <source>
        <strain evidence="2">cv. WU1-14</strain>
    </source>
</reference>
<dbReference type="EMBL" id="JXTB01000356">
    <property type="protein sequence ID" value="PON44144.1"/>
    <property type="molecule type" value="Genomic_DNA"/>
</dbReference>
<dbReference type="Proteomes" id="UP000237105">
    <property type="component" value="Unassembled WGS sequence"/>
</dbReference>
<dbReference type="AlphaFoldDB" id="A0A2P5B5R8"/>
<feature type="non-terminal residue" evidence="1">
    <location>
        <position position="95"/>
    </location>
</feature>
<keyword evidence="2" id="KW-1185">Reference proteome</keyword>
<dbReference type="OrthoDB" id="10447469at2759"/>
<gene>
    <name evidence="1" type="ORF">PanWU01x14_268880</name>
</gene>
<organism evidence="1 2">
    <name type="scientific">Parasponia andersonii</name>
    <name type="common">Sponia andersonii</name>
    <dbReference type="NCBI Taxonomy" id="3476"/>
    <lineage>
        <taxon>Eukaryota</taxon>
        <taxon>Viridiplantae</taxon>
        <taxon>Streptophyta</taxon>
        <taxon>Embryophyta</taxon>
        <taxon>Tracheophyta</taxon>
        <taxon>Spermatophyta</taxon>
        <taxon>Magnoliopsida</taxon>
        <taxon>eudicotyledons</taxon>
        <taxon>Gunneridae</taxon>
        <taxon>Pentapetalae</taxon>
        <taxon>rosids</taxon>
        <taxon>fabids</taxon>
        <taxon>Rosales</taxon>
        <taxon>Cannabaceae</taxon>
        <taxon>Parasponia</taxon>
    </lineage>
</organism>